<dbReference type="HOGENOM" id="CLU_1318573_0_0_2"/>
<keyword evidence="1" id="KW-1133">Transmembrane helix</keyword>
<evidence type="ECO:0000313" key="3">
    <source>
        <dbReference type="Proteomes" id="UP000008037"/>
    </source>
</evidence>
<dbReference type="Gene3D" id="3.40.1000.10">
    <property type="entry name" value="Mog1/PsbP, alpha/beta/alpha sandwich"/>
    <property type="match status" value="1"/>
</dbReference>
<protein>
    <recommendedName>
        <fullName evidence="4">PsbP C-terminal domain-containing protein</fullName>
    </recommendedName>
</protein>
<sequence>MVHFRNDKILISSVAGAGAAATTIVLFLLPLLSSGDTGITYRGYVSENNIYNNSLYKLSIAYPPGWKVLEDVGIKNSEIGSAFGTDRLSFVVVFAGPVQDNFATNINIETNYMQGMSLEEFAQNTEKSLASTFSKNNFTVLDKGHTEINGRDAYFITATLEMEQPIKNELVILERDNYAYIITYNAMATTFDDHIQEFEDSLSTFEFL</sequence>
<keyword evidence="1" id="KW-0812">Transmembrane</keyword>
<dbReference type="KEGG" id="nga:Ngar_c14230"/>
<organism evidence="2 3">
    <name type="scientific">Nitrososphaera gargensis (strain Ga9.2)</name>
    <dbReference type="NCBI Taxonomy" id="1237085"/>
    <lineage>
        <taxon>Archaea</taxon>
        <taxon>Nitrososphaerota</taxon>
        <taxon>Nitrososphaeria</taxon>
        <taxon>Nitrososphaerales</taxon>
        <taxon>Nitrososphaeraceae</taxon>
        <taxon>Nitrososphaera</taxon>
    </lineage>
</organism>
<dbReference type="AlphaFoldDB" id="K0IMX0"/>
<dbReference type="BioCyc" id="CNIT1237085:G1324-1421-MONOMER"/>
<dbReference type="Proteomes" id="UP000008037">
    <property type="component" value="Chromosome"/>
</dbReference>
<dbReference type="EMBL" id="CP002408">
    <property type="protein sequence ID" value="AFU58359.1"/>
    <property type="molecule type" value="Genomic_DNA"/>
</dbReference>
<evidence type="ECO:0000313" key="2">
    <source>
        <dbReference type="EMBL" id="AFU58359.1"/>
    </source>
</evidence>
<dbReference type="RefSeq" id="WP_015018896.1">
    <property type="nucleotide sequence ID" value="NC_018719.1"/>
</dbReference>
<accession>K0IMX0</accession>
<feature type="transmembrane region" description="Helical" evidence="1">
    <location>
        <begin position="9"/>
        <end position="32"/>
    </location>
</feature>
<evidence type="ECO:0008006" key="4">
    <source>
        <dbReference type="Google" id="ProtNLM"/>
    </source>
</evidence>
<dbReference type="STRING" id="1237085.Ngar_c14230"/>
<dbReference type="InParanoid" id="K0IMX0"/>
<reference evidence="2 3" key="1">
    <citation type="journal article" date="2012" name="Environ. Microbiol.">
        <title>The genome of the ammonia-oxidizing Candidatus Nitrososphaera gargensis: insights into metabolic versatility and environmental adaptations.</title>
        <authorList>
            <person name="Spang A."/>
            <person name="Poehlein A."/>
            <person name="Offre P."/>
            <person name="Zumbragel S."/>
            <person name="Haider S."/>
            <person name="Rychlik N."/>
            <person name="Nowka B."/>
            <person name="Schmeisser C."/>
            <person name="Lebedeva E.V."/>
            <person name="Rattei T."/>
            <person name="Bohm C."/>
            <person name="Schmid M."/>
            <person name="Galushko A."/>
            <person name="Hatzenpichler R."/>
            <person name="Weinmaier T."/>
            <person name="Daniel R."/>
            <person name="Schleper C."/>
            <person name="Spieck E."/>
            <person name="Streit W."/>
            <person name="Wagner M."/>
        </authorList>
    </citation>
    <scope>NUCLEOTIDE SEQUENCE [LARGE SCALE GENOMIC DNA]</scope>
    <source>
        <strain evidence="3">Ga9.2</strain>
    </source>
</reference>
<keyword evidence="3" id="KW-1185">Reference proteome</keyword>
<proteinExistence type="predicted"/>
<keyword evidence="1" id="KW-0472">Membrane</keyword>
<gene>
    <name evidence="2" type="ordered locus">Ngar_c14230</name>
</gene>
<evidence type="ECO:0000256" key="1">
    <source>
        <dbReference type="SAM" id="Phobius"/>
    </source>
</evidence>
<dbReference type="GeneID" id="13797682"/>
<name>K0IMX0_NITGG</name>